<protein>
    <submittedName>
        <fullName evidence="1">Uncharacterized protein</fullName>
    </submittedName>
</protein>
<dbReference type="RefSeq" id="WP_178139254.1">
    <property type="nucleotide sequence ID" value="NZ_FRAD01000019.1"/>
</dbReference>
<keyword evidence="2" id="KW-1185">Reference proteome</keyword>
<evidence type="ECO:0000313" key="2">
    <source>
        <dbReference type="Proteomes" id="UP000183952"/>
    </source>
</evidence>
<accession>A0A1M6QZR8</accession>
<dbReference type="Proteomes" id="UP000183952">
    <property type="component" value="Unassembled WGS sequence"/>
</dbReference>
<reference evidence="1 2" key="1">
    <citation type="submission" date="2016-11" db="EMBL/GenBank/DDBJ databases">
        <authorList>
            <person name="Jaros S."/>
            <person name="Januszkiewicz K."/>
            <person name="Wedrychowicz H."/>
        </authorList>
    </citation>
    <scope>NUCLEOTIDE SEQUENCE [LARGE SCALE GENOMIC DNA]</scope>
    <source>
        <strain evidence="1 2">DSM 3090</strain>
    </source>
</reference>
<dbReference type="AlphaFoldDB" id="A0A1M6QZR8"/>
<name>A0A1M6QZR8_9CLOT</name>
<gene>
    <name evidence="1" type="ORF">SAMN02745248_02173</name>
</gene>
<evidence type="ECO:0000313" key="1">
    <source>
        <dbReference type="EMBL" id="SHK25735.1"/>
    </source>
</evidence>
<organism evidence="1 2">
    <name type="scientific">Hathewaya proteolytica DSM 3090</name>
    <dbReference type="NCBI Taxonomy" id="1121331"/>
    <lineage>
        <taxon>Bacteria</taxon>
        <taxon>Bacillati</taxon>
        <taxon>Bacillota</taxon>
        <taxon>Clostridia</taxon>
        <taxon>Eubacteriales</taxon>
        <taxon>Clostridiaceae</taxon>
        <taxon>Hathewaya</taxon>
    </lineage>
</organism>
<proteinExistence type="predicted"/>
<sequence length="57" mass="6828">MQTVDKKGEFQKLLFGKIKDEQYLIGYKDKKITFVNYEGEEDIKQYVDDIYKMLEAV</sequence>
<dbReference type="EMBL" id="FRAD01000019">
    <property type="protein sequence ID" value="SHK25735.1"/>
    <property type="molecule type" value="Genomic_DNA"/>
</dbReference>